<feature type="domain" description="FMN-binding" evidence="6">
    <location>
        <begin position="96"/>
        <end position="185"/>
    </location>
</feature>
<sequence length="200" mass="21457">MARESTLKNMVLTLASITLIASTLLGGVYALTKSSIDAAKVAKINDAISKVVPQFDNDPSSEKFVKEFDGKSYIVYPAKSGETLVGYAVESFTTGGFGGRITLMVGFNIDGTIYNTAVLSHAETPGLGDKMVEGKSNFSIQFQGKNPEDFKLLVKKDGGDVDAITASTITSRAFCDAVTAAWEVYKLCNEENIKKEGKDE</sequence>
<dbReference type="Pfam" id="PF04205">
    <property type="entry name" value="FMN_bind"/>
    <property type="match status" value="1"/>
</dbReference>
<gene>
    <name evidence="7" type="primary">rsxG_10</name>
    <name evidence="7" type="ORF">SDC9_24245</name>
</gene>
<dbReference type="GO" id="GO:0022900">
    <property type="term" value="P:electron transport chain"/>
    <property type="evidence" value="ECO:0007669"/>
    <property type="project" value="InterPro"/>
</dbReference>
<dbReference type="GO" id="GO:0005886">
    <property type="term" value="C:plasma membrane"/>
    <property type="evidence" value="ECO:0007669"/>
    <property type="project" value="InterPro"/>
</dbReference>
<keyword evidence="2" id="KW-0597">Phosphoprotein</keyword>
<dbReference type="SMART" id="SM00900">
    <property type="entry name" value="FMN_bind"/>
    <property type="match status" value="1"/>
</dbReference>
<dbReference type="NCBIfam" id="TIGR01947">
    <property type="entry name" value="rnfG"/>
    <property type="match status" value="1"/>
</dbReference>
<dbReference type="InterPro" id="IPR010209">
    <property type="entry name" value="Ion_transpt_RnfG/RsxG"/>
</dbReference>
<dbReference type="PANTHER" id="PTHR36118:SF1">
    <property type="entry name" value="ION-TRANSLOCATING OXIDOREDUCTASE COMPLEX SUBUNIT G"/>
    <property type="match status" value="1"/>
</dbReference>
<reference evidence="7" key="1">
    <citation type="submission" date="2019-08" db="EMBL/GenBank/DDBJ databases">
        <authorList>
            <person name="Kucharzyk K."/>
            <person name="Murdoch R.W."/>
            <person name="Higgins S."/>
            <person name="Loffler F."/>
        </authorList>
    </citation>
    <scope>NUCLEOTIDE SEQUENCE</scope>
</reference>
<protein>
    <submittedName>
        <fullName evidence="7">Electron transport complex subunit RsxG</fullName>
    </submittedName>
</protein>
<accession>A0A644UHM1</accession>
<dbReference type="GO" id="GO:0010181">
    <property type="term" value="F:FMN binding"/>
    <property type="evidence" value="ECO:0007669"/>
    <property type="project" value="InterPro"/>
</dbReference>
<evidence type="ECO:0000313" key="7">
    <source>
        <dbReference type="EMBL" id="MPL78381.1"/>
    </source>
</evidence>
<keyword evidence="3" id="KW-0285">Flavoprotein</keyword>
<keyword evidence="4" id="KW-0288">FMN</keyword>
<evidence type="ECO:0000256" key="4">
    <source>
        <dbReference type="ARBA" id="ARBA00022643"/>
    </source>
</evidence>
<evidence type="ECO:0000256" key="5">
    <source>
        <dbReference type="ARBA" id="ARBA00022982"/>
    </source>
</evidence>
<dbReference type="PIRSF" id="PIRSF006091">
    <property type="entry name" value="E_trnsport_RnfG"/>
    <property type="match status" value="1"/>
</dbReference>
<keyword evidence="1" id="KW-0813">Transport</keyword>
<dbReference type="GO" id="GO:0009055">
    <property type="term" value="F:electron transfer activity"/>
    <property type="evidence" value="ECO:0007669"/>
    <property type="project" value="InterPro"/>
</dbReference>
<dbReference type="AlphaFoldDB" id="A0A644UHM1"/>
<evidence type="ECO:0000256" key="2">
    <source>
        <dbReference type="ARBA" id="ARBA00022553"/>
    </source>
</evidence>
<evidence type="ECO:0000256" key="1">
    <source>
        <dbReference type="ARBA" id="ARBA00022448"/>
    </source>
</evidence>
<dbReference type="EMBL" id="VSSQ01000115">
    <property type="protein sequence ID" value="MPL78381.1"/>
    <property type="molecule type" value="Genomic_DNA"/>
</dbReference>
<evidence type="ECO:0000256" key="3">
    <source>
        <dbReference type="ARBA" id="ARBA00022630"/>
    </source>
</evidence>
<keyword evidence="5" id="KW-0249">Electron transport</keyword>
<name>A0A644UHM1_9ZZZZ</name>
<dbReference type="PANTHER" id="PTHR36118">
    <property type="entry name" value="ION-TRANSLOCATING OXIDOREDUCTASE COMPLEX SUBUNIT G"/>
    <property type="match status" value="1"/>
</dbReference>
<dbReference type="HAMAP" id="MF_00479">
    <property type="entry name" value="RsxG_RnfG"/>
    <property type="match status" value="1"/>
</dbReference>
<organism evidence="7">
    <name type="scientific">bioreactor metagenome</name>
    <dbReference type="NCBI Taxonomy" id="1076179"/>
    <lineage>
        <taxon>unclassified sequences</taxon>
        <taxon>metagenomes</taxon>
        <taxon>ecological metagenomes</taxon>
    </lineage>
</organism>
<dbReference type="InterPro" id="IPR007329">
    <property type="entry name" value="FMN-bd"/>
</dbReference>
<evidence type="ECO:0000259" key="6">
    <source>
        <dbReference type="SMART" id="SM00900"/>
    </source>
</evidence>
<proteinExistence type="inferred from homology"/>
<comment type="caution">
    <text evidence="7">The sequence shown here is derived from an EMBL/GenBank/DDBJ whole genome shotgun (WGS) entry which is preliminary data.</text>
</comment>